<organism evidence="5 6">
    <name type="scientific">Theobroma cacao</name>
    <name type="common">Cacao</name>
    <name type="synonym">Cocoa</name>
    <dbReference type="NCBI Taxonomy" id="3641"/>
    <lineage>
        <taxon>Eukaryota</taxon>
        <taxon>Viridiplantae</taxon>
        <taxon>Streptophyta</taxon>
        <taxon>Embryophyta</taxon>
        <taxon>Tracheophyta</taxon>
        <taxon>Spermatophyta</taxon>
        <taxon>Magnoliopsida</taxon>
        <taxon>eudicotyledons</taxon>
        <taxon>Gunneridae</taxon>
        <taxon>Pentapetalae</taxon>
        <taxon>rosids</taxon>
        <taxon>malvids</taxon>
        <taxon>Malvales</taxon>
        <taxon>Malvaceae</taxon>
        <taxon>Byttnerioideae</taxon>
        <taxon>Theobroma</taxon>
    </lineage>
</organism>
<protein>
    <recommendedName>
        <fullName evidence="4">Dirigent protein</fullName>
    </recommendedName>
</protein>
<dbReference type="OMA" id="MYMSDSL"/>
<feature type="chain" id="PRO_5008190130" description="Dirigent protein" evidence="4">
    <location>
        <begin position="29"/>
        <end position="181"/>
    </location>
</feature>
<evidence type="ECO:0000256" key="2">
    <source>
        <dbReference type="ARBA" id="ARBA00011738"/>
    </source>
</evidence>
<evidence type="ECO:0000313" key="6">
    <source>
        <dbReference type="Proteomes" id="UP000026915"/>
    </source>
</evidence>
<evidence type="ECO:0000256" key="4">
    <source>
        <dbReference type="RuleBase" id="RU363099"/>
    </source>
</evidence>
<dbReference type="Gene3D" id="2.40.480.10">
    <property type="entry name" value="Allene oxide cyclase-like"/>
    <property type="match status" value="1"/>
</dbReference>
<dbReference type="InterPro" id="IPR044859">
    <property type="entry name" value="Allene_oxi_cyc_Dirigent"/>
</dbReference>
<dbReference type="HOGENOM" id="CLU_087111_2_0_1"/>
<dbReference type="STRING" id="3641.A0A061GC77"/>
<keyword evidence="4" id="KW-0052">Apoplast</keyword>
<comment type="function">
    <text evidence="4">Dirigent proteins impart stereoselectivity on the phenoxy radical-coupling reaction, yielding optically active lignans from two molecules of coniferyl alcohol in the biosynthesis of lignans, flavonolignans, and alkaloids and thus plays a central role in plant secondary metabolism.</text>
</comment>
<dbReference type="InterPro" id="IPR004265">
    <property type="entry name" value="Dirigent"/>
</dbReference>
<dbReference type="eggNOG" id="ENOG502QRR3">
    <property type="taxonomic scope" value="Eukaryota"/>
</dbReference>
<sequence length="181" mass="19735">METKTNVSLVFLVVSGIVMVFFSVPAKADDGLKETNMTVYFHDYSSGGPNSTDLPVVGFPGKLWNFTQFGTLYVVDDLVTEGPELTSATVGRGQGTYVIASLDGLNAYVSFSLVFTNMAYNGSTIQILGNNNQFKAVREYSVASGTGKFRYATGYATFETIFLDQSTSYSILRVNVSARHY</sequence>
<dbReference type="PANTHER" id="PTHR21495">
    <property type="entry name" value="NUCLEOPORIN-RELATED"/>
    <property type="match status" value="1"/>
</dbReference>
<feature type="signal peptide" evidence="4">
    <location>
        <begin position="1"/>
        <end position="28"/>
    </location>
</feature>
<dbReference type="GO" id="GO:0048046">
    <property type="term" value="C:apoplast"/>
    <property type="evidence" value="ECO:0007669"/>
    <property type="project" value="UniProtKB-SubCell"/>
</dbReference>
<dbReference type="InParanoid" id="A0A061GC77"/>
<dbReference type="EMBL" id="CM001884">
    <property type="protein sequence ID" value="EOY27028.1"/>
    <property type="molecule type" value="Genomic_DNA"/>
</dbReference>
<name>A0A061GC77_THECC</name>
<dbReference type="AlphaFoldDB" id="A0A061GC77"/>
<evidence type="ECO:0000256" key="3">
    <source>
        <dbReference type="ARBA" id="ARBA00022525"/>
    </source>
</evidence>
<dbReference type="Proteomes" id="UP000026915">
    <property type="component" value="Chromosome 6"/>
</dbReference>
<dbReference type="Pfam" id="PF03018">
    <property type="entry name" value="Dirigent"/>
    <property type="match status" value="1"/>
</dbReference>
<keyword evidence="6" id="KW-1185">Reference proteome</keyword>
<reference evidence="5 6" key="1">
    <citation type="journal article" date="2013" name="Genome Biol.">
        <title>The genome sequence of the most widely cultivated cacao type and its use to identify candidate genes regulating pod color.</title>
        <authorList>
            <person name="Motamayor J.C."/>
            <person name="Mockaitis K."/>
            <person name="Schmutz J."/>
            <person name="Haiminen N."/>
            <person name="Iii D.L."/>
            <person name="Cornejo O."/>
            <person name="Findley S.D."/>
            <person name="Zheng P."/>
            <person name="Utro F."/>
            <person name="Royaert S."/>
            <person name="Saski C."/>
            <person name="Jenkins J."/>
            <person name="Podicheti R."/>
            <person name="Zhao M."/>
            <person name="Scheffler B.E."/>
            <person name="Stack J.C."/>
            <person name="Feltus F.A."/>
            <person name="Mustiga G.M."/>
            <person name="Amores F."/>
            <person name="Phillips W."/>
            <person name="Marelli J.P."/>
            <person name="May G.D."/>
            <person name="Shapiro H."/>
            <person name="Ma J."/>
            <person name="Bustamante C.D."/>
            <person name="Schnell R.J."/>
            <person name="Main D."/>
            <person name="Gilbert D."/>
            <person name="Parida L."/>
            <person name="Kuhn D.N."/>
        </authorList>
    </citation>
    <scope>NUCLEOTIDE SEQUENCE [LARGE SCALE GENOMIC DNA]</scope>
    <source>
        <strain evidence="6">cv. Matina 1-6</strain>
    </source>
</reference>
<gene>
    <name evidence="5" type="ORF">TCM_028979</name>
</gene>
<comment type="subcellular location">
    <subcellularLocation>
        <location evidence="4">Secreted</location>
        <location evidence="4">Extracellular space</location>
        <location evidence="4">Apoplast</location>
    </subcellularLocation>
</comment>
<dbReference type="GO" id="GO:0009699">
    <property type="term" value="P:phenylpropanoid biosynthetic process"/>
    <property type="evidence" value="ECO:0007669"/>
    <property type="project" value="UniProtKB-ARBA"/>
</dbReference>
<keyword evidence="4" id="KW-0732">Signal</keyword>
<proteinExistence type="inferred from homology"/>
<comment type="similarity">
    <text evidence="1 4">Belongs to the plant dirigent protein family.</text>
</comment>
<comment type="subunit">
    <text evidence="2 4">Homodimer.</text>
</comment>
<evidence type="ECO:0000256" key="1">
    <source>
        <dbReference type="ARBA" id="ARBA00010746"/>
    </source>
</evidence>
<dbReference type="Gramene" id="EOY27028">
    <property type="protein sequence ID" value="EOY27028"/>
    <property type="gene ID" value="TCM_028979"/>
</dbReference>
<evidence type="ECO:0000313" key="5">
    <source>
        <dbReference type="EMBL" id="EOY27028.1"/>
    </source>
</evidence>
<keyword evidence="3 4" id="KW-0964">Secreted</keyword>
<accession>A0A061GC77</accession>